<evidence type="ECO:0000256" key="1">
    <source>
        <dbReference type="SAM" id="MobiDB-lite"/>
    </source>
</evidence>
<evidence type="ECO:0000313" key="2">
    <source>
        <dbReference type="Ensembl" id="ENSMAMP00000039551.1"/>
    </source>
</evidence>
<reference evidence="2" key="1">
    <citation type="submission" date="2025-08" db="UniProtKB">
        <authorList>
            <consortium name="Ensembl"/>
        </authorList>
    </citation>
    <scope>IDENTIFICATION</scope>
</reference>
<feature type="compositionally biased region" description="Basic and acidic residues" evidence="1">
    <location>
        <begin position="402"/>
        <end position="418"/>
    </location>
</feature>
<dbReference type="PANTHER" id="PTHR31393:SF2">
    <property type="entry name" value="CHROMOSOME 7 OPEN READING FRAME 31"/>
    <property type="match status" value="1"/>
</dbReference>
<name>A0A7N8WQM9_9TELE</name>
<dbReference type="InParanoid" id="A0A7N8WQM9"/>
<feature type="compositionally biased region" description="Polar residues" evidence="1">
    <location>
        <begin position="233"/>
        <end position="246"/>
    </location>
</feature>
<dbReference type="InterPro" id="IPR027886">
    <property type="entry name" value="SPMIP4"/>
</dbReference>
<dbReference type="GO" id="GO:0005813">
    <property type="term" value="C:centrosome"/>
    <property type="evidence" value="ECO:0007669"/>
    <property type="project" value="TreeGrafter"/>
</dbReference>
<protein>
    <submittedName>
        <fullName evidence="2">Chromosome 16 C7orf31 homolog</fullName>
    </submittedName>
</protein>
<organism evidence="2 3">
    <name type="scientific">Mastacembelus armatus</name>
    <name type="common">zig-zag eel</name>
    <dbReference type="NCBI Taxonomy" id="205130"/>
    <lineage>
        <taxon>Eukaryota</taxon>
        <taxon>Metazoa</taxon>
        <taxon>Chordata</taxon>
        <taxon>Craniata</taxon>
        <taxon>Vertebrata</taxon>
        <taxon>Euteleostomi</taxon>
        <taxon>Actinopterygii</taxon>
        <taxon>Neopterygii</taxon>
        <taxon>Teleostei</taxon>
        <taxon>Neoteleostei</taxon>
        <taxon>Acanthomorphata</taxon>
        <taxon>Anabantaria</taxon>
        <taxon>Synbranchiformes</taxon>
        <taxon>Mastacembelidae</taxon>
        <taxon>Mastacembelus</taxon>
    </lineage>
</organism>
<feature type="region of interest" description="Disordered" evidence="1">
    <location>
        <begin position="341"/>
        <end position="370"/>
    </location>
</feature>
<sequence>MEPTSSLNHSIPSDLNDHYHCNYGGAIMPEERLIKIAIPKEHPQSSHICRFAMFPSFHSPDDPCSGVRAASQSFLNPSIPNSPADVTLLSKTIGGPYRHEMIETPMKTRKKAALWSGEHGFLDVSNKTYGVFYPTPPKTVLPNPQLRDWDLSLSERTSNMLRNQERTHWLTSYQMDYTGSGPASPLKTDDFKERMSDLADMNSHILFSLQRERSYPVFVPSTPKQGCRRRQQSHVGRSTCSPTAPQLLNPCPAPSLSTALTVLHQHRPQEITAKHNEAPDLNPKGHSQSENSTGSTETWAADLSQELLYKQQPEHRSSLYEGKDREDSKVQFDDSLWQVSLSQSGQEANSNQAAETGKYPLSQGEVDADRKKSMIEHSRAQYFKAGRNSSSDSQLAAATDRAGADSHAESKATGEHSTTHSITKPCILPRPPVQTAPHPVDRVGSLGRQGVGLSLLDLQHSFSKSEAHRNFIRSITPAAVNLRDNVITGKKHNFYGVNCCYLHG</sequence>
<evidence type="ECO:0000313" key="3">
    <source>
        <dbReference type="Proteomes" id="UP000261640"/>
    </source>
</evidence>
<dbReference type="PANTHER" id="PTHR31393">
    <property type="entry name" value="C5ORF31"/>
    <property type="match status" value="1"/>
</dbReference>
<feature type="compositionally biased region" description="Polar residues" evidence="1">
    <location>
        <begin position="387"/>
        <end position="396"/>
    </location>
</feature>
<dbReference type="Pfam" id="PF15093">
    <property type="entry name" value="SPMIP4-like"/>
    <property type="match status" value="1"/>
</dbReference>
<reference evidence="2" key="2">
    <citation type="submission" date="2025-09" db="UniProtKB">
        <authorList>
            <consortium name="Ensembl"/>
        </authorList>
    </citation>
    <scope>IDENTIFICATION</scope>
</reference>
<feature type="compositionally biased region" description="Polar residues" evidence="1">
    <location>
        <begin position="285"/>
        <end position="298"/>
    </location>
</feature>
<feature type="region of interest" description="Disordered" evidence="1">
    <location>
        <begin position="220"/>
        <end position="246"/>
    </location>
</feature>
<feature type="compositionally biased region" description="Polar residues" evidence="1">
    <location>
        <begin position="341"/>
        <end position="354"/>
    </location>
</feature>
<accession>A0A7N8WQM9</accession>
<keyword evidence="3" id="KW-1185">Reference proteome</keyword>
<dbReference type="Ensembl" id="ENSMAMT00000066415.1">
    <property type="protein sequence ID" value="ENSMAMP00000039551.1"/>
    <property type="gene ID" value="ENSMAMG00000013119.2"/>
</dbReference>
<dbReference type="Proteomes" id="UP000261640">
    <property type="component" value="Unplaced"/>
</dbReference>
<feature type="region of interest" description="Disordered" evidence="1">
    <location>
        <begin position="382"/>
        <end position="431"/>
    </location>
</feature>
<dbReference type="AlphaFoldDB" id="A0A7N8WQM9"/>
<feature type="region of interest" description="Disordered" evidence="1">
    <location>
        <begin position="275"/>
        <end position="298"/>
    </location>
</feature>
<proteinExistence type="predicted"/>
<dbReference type="GeneTree" id="ENSGT00390000015236"/>